<dbReference type="Proteomes" id="UP000694844">
    <property type="component" value="Chromosome 6"/>
</dbReference>
<dbReference type="SUPFAM" id="SSF50249">
    <property type="entry name" value="Nucleic acid-binding proteins"/>
    <property type="match status" value="1"/>
</dbReference>
<evidence type="ECO:0000313" key="2">
    <source>
        <dbReference type="RefSeq" id="XP_022289013.1"/>
    </source>
</evidence>
<dbReference type="GeneID" id="111101047"/>
<name>A0A8B8AES7_CRAVI</name>
<protein>
    <submittedName>
        <fullName evidence="2">Uncharacterized protein LOC111101047</fullName>
    </submittedName>
</protein>
<dbReference type="RefSeq" id="XP_022289013.1">
    <property type="nucleotide sequence ID" value="XM_022433305.1"/>
</dbReference>
<dbReference type="KEGG" id="cvn:111101047"/>
<sequence>MPHKSILELKGEKNSRAVPYSDGITIKVVKRGHIAKFTDSNGQEGELLNFSIADSSGAMLATLSDKTKHARIVEGRTLFIRDFILKGGKVAMSHKTTIMNKPRMEIPPSIEESALQLIMPPSPVKKVAEAKTSPLRSICSIKGQLVKNEATKSVKVNGNETSIRTITLQEENSTIDVTLWRELAEEERQIGEYLKITHCLLNEWQGCRTLNSTRNTSIEKIQPLEDRISGQVEAFSLTELSVELAIKESPSSANYRDITVDLPVLKQAITEIDASLLNSNELEDYLLDKIPFHIEITQQGSEVRNLKINFRENNNLIPNDEDMDLIL</sequence>
<dbReference type="InterPro" id="IPR012340">
    <property type="entry name" value="NA-bd_OB-fold"/>
</dbReference>
<dbReference type="OrthoDB" id="6121668at2759"/>
<keyword evidence="1" id="KW-1185">Reference proteome</keyword>
<organism evidence="1 2">
    <name type="scientific">Crassostrea virginica</name>
    <name type="common">Eastern oyster</name>
    <dbReference type="NCBI Taxonomy" id="6565"/>
    <lineage>
        <taxon>Eukaryota</taxon>
        <taxon>Metazoa</taxon>
        <taxon>Spiralia</taxon>
        <taxon>Lophotrochozoa</taxon>
        <taxon>Mollusca</taxon>
        <taxon>Bivalvia</taxon>
        <taxon>Autobranchia</taxon>
        <taxon>Pteriomorphia</taxon>
        <taxon>Ostreida</taxon>
        <taxon>Ostreoidea</taxon>
        <taxon>Ostreidae</taxon>
        <taxon>Crassostrea</taxon>
    </lineage>
</organism>
<dbReference type="AlphaFoldDB" id="A0A8B8AES7"/>
<proteinExistence type="predicted"/>
<accession>A0A8B8AES7</accession>
<dbReference type="Gene3D" id="2.40.50.140">
    <property type="entry name" value="Nucleic acid-binding proteins"/>
    <property type="match status" value="2"/>
</dbReference>
<evidence type="ECO:0000313" key="1">
    <source>
        <dbReference type="Proteomes" id="UP000694844"/>
    </source>
</evidence>
<reference evidence="2" key="1">
    <citation type="submission" date="2025-08" db="UniProtKB">
        <authorList>
            <consortium name="RefSeq"/>
        </authorList>
    </citation>
    <scope>IDENTIFICATION</scope>
    <source>
        <tissue evidence="2">Whole sample</tissue>
    </source>
</reference>
<gene>
    <name evidence="2" type="primary">LOC111101047</name>
</gene>